<reference evidence="1 2" key="1">
    <citation type="journal article" date="2022" name="bioRxiv">
        <title>Genomics of Preaxostyla Flagellates Illuminates Evolutionary Transitions and the Path Towards Mitochondrial Loss.</title>
        <authorList>
            <person name="Novak L.V.F."/>
            <person name="Treitli S.C."/>
            <person name="Pyrih J."/>
            <person name="Halakuc P."/>
            <person name="Pipaliya S.V."/>
            <person name="Vacek V."/>
            <person name="Brzon O."/>
            <person name="Soukal P."/>
            <person name="Eme L."/>
            <person name="Dacks J.B."/>
            <person name="Karnkowska A."/>
            <person name="Elias M."/>
            <person name="Hampl V."/>
        </authorList>
    </citation>
    <scope>NUCLEOTIDE SEQUENCE [LARGE SCALE GENOMIC DNA]</scope>
    <source>
        <strain evidence="1">NAU3</strain>
        <tissue evidence="1">Gut</tissue>
    </source>
</reference>
<proteinExistence type="predicted"/>
<keyword evidence="2" id="KW-1185">Reference proteome</keyword>
<gene>
    <name evidence="1" type="ORF">BLNAU_19479</name>
</gene>
<evidence type="ECO:0000313" key="2">
    <source>
        <dbReference type="Proteomes" id="UP001281761"/>
    </source>
</evidence>
<sequence>MQSKTRVGFCDDIGGGTIHNCRFVNLTVTENMQAACKVKEQRRLSLCQTVIFVKCSTTSGVATFQFIYGQTKVERMRFVECHPNPTASSALIIANRTVSTRPNLPTWYTETADDNPVISNCWFEGAVDEGENEGDSVTDIWSTSNMFAIRWEGTANDRIRQTPDIVIDAEEGLDEEFCWMREKGCRTMSETINDRTSGKFKGHFPPRKLSLRILDLDLSSVDFSPHFNRTSRDLEIDLLFLTRRVGWSCGGRKNGIGQHCLDLRKQVHRMPHTGRRLCRTQRPSPGVPNSVVFRGGDLLPFRNFHFLWKCFSHPPSPTAQVQSCSVSVYARDLSHLSITSCRFENHTAAGRMGIVRLTGIYETNPAQATITECGKMGLGSNASSVEEVGGEGGEDSVMCGHPDRKCATLRHATTLCRATEGTENLISVIVGEGEHSEETITVGRMRIGVRGRWEKSETKLRSQDGTRLMTLGDGLLSRLLTIVLPSLSSSSPTISSSGTLSITSVSFMANENQPTLSTPIISIAAGSATLDSCDLPALLFSNKEAFITVASEGTLLFKSVNCDFNDASSDSLISSFGSVELVDYSLSNIDLASSLLRDSGDLSLRGCTFTSLLDSAHSEDSSHIVDATIGKDNL</sequence>
<protein>
    <recommendedName>
        <fullName evidence="3">Right handed beta helix domain-containing protein</fullName>
    </recommendedName>
</protein>
<evidence type="ECO:0000313" key="1">
    <source>
        <dbReference type="EMBL" id="KAK2945624.1"/>
    </source>
</evidence>
<name>A0ABQ9X2P6_9EUKA</name>
<accession>A0ABQ9X2P6</accession>
<evidence type="ECO:0008006" key="3">
    <source>
        <dbReference type="Google" id="ProtNLM"/>
    </source>
</evidence>
<comment type="caution">
    <text evidence="1">The sequence shown here is derived from an EMBL/GenBank/DDBJ whole genome shotgun (WGS) entry which is preliminary data.</text>
</comment>
<dbReference type="EMBL" id="JARBJD010000253">
    <property type="protein sequence ID" value="KAK2945624.1"/>
    <property type="molecule type" value="Genomic_DNA"/>
</dbReference>
<organism evidence="1 2">
    <name type="scientific">Blattamonas nauphoetae</name>
    <dbReference type="NCBI Taxonomy" id="2049346"/>
    <lineage>
        <taxon>Eukaryota</taxon>
        <taxon>Metamonada</taxon>
        <taxon>Preaxostyla</taxon>
        <taxon>Oxymonadida</taxon>
        <taxon>Blattamonas</taxon>
    </lineage>
</organism>
<dbReference type="Proteomes" id="UP001281761">
    <property type="component" value="Unassembled WGS sequence"/>
</dbReference>